<dbReference type="AlphaFoldDB" id="A0A0L0D8F7"/>
<dbReference type="NCBIfam" id="TIGR01444">
    <property type="entry name" value="fkbM_fam"/>
    <property type="match status" value="1"/>
</dbReference>
<sequence length="476" mass="51366">MGASIRDVCLLAYAMVATAILLYIFTSGTGSASLDAARNSRAKCKIDLVHALENVDTLYEQLDKEQSRSGRLASQIESMKERLQQAEDEAKGAVANAERLAEQVEALREADKMLQEAVDSADASRDAMRKQLLEVQTAAAAAAAENAPQTSGELLDKCAELGWRSPQVDMDTDGKHTKLMPAGPLPRALVSVTGSAAVAVPVGVPIDPRTMQFRLPKTTKRVWFDVGAHRDAMYTLPFAKEQEDLLVFAFEPLYRMWAELAITHAHPRVVALPAAVAPDGGVATFHMAGTDQCSSLKPVDPETDIYDWPGGCTEVTHAYQVPVLSLQEVLDALPLPTVQFVKIDAQGADFDVLLSAGPALAEKVENVVVEVQTNVPLYAGAKNETDFVDYMADAGFDLVKRALQGPNELNLLFHNAKLGIKLTSEDWDLLPLNMIFDGVYEAKVAAASGAPVRVKKGSLKVKDRDLPQPSTTSSSP</sequence>
<dbReference type="Pfam" id="PF05050">
    <property type="entry name" value="Methyltransf_21"/>
    <property type="match status" value="1"/>
</dbReference>
<protein>
    <recommendedName>
        <fullName evidence="3">Methyltransferase FkbM domain-containing protein</fullName>
    </recommendedName>
</protein>
<dbReference type="Gene3D" id="3.40.50.150">
    <property type="entry name" value="Vaccinia Virus protein VP39"/>
    <property type="match status" value="1"/>
</dbReference>
<name>A0A0L0D8F7_THETB</name>
<feature type="coiled-coil region" evidence="1">
    <location>
        <begin position="69"/>
        <end position="117"/>
    </location>
</feature>
<keyword evidence="2" id="KW-0812">Transmembrane</keyword>
<evidence type="ECO:0000259" key="3">
    <source>
        <dbReference type="Pfam" id="PF05050"/>
    </source>
</evidence>
<organism evidence="4 5">
    <name type="scientific">Thecamonas trahens ATCC 50062</name>
    <dbReference type="NCBI Taxonomy" id="461836"/>
    <lineage>
        <taxon>Eukaryota</taxon>
        <taxon>Apusozoa</taxon>
        <taxon>Apusomonadida</taxon>
        <taxon>Apusomonadidae</taxon>
        <taxon>Thecamonas</taxon>
    </lineage>
</organism>
<dbReference type="InterPro" id="IPR053188">
    <property type="entry name" value="FkbM_Methyltransferase"/>
</dbReference>
<dbReference type="GO" id="GO:0008171">
    <property type="term" value="F:O-methyltransferase activity"/>
    <property type="evidence" value="ECO:0007669"/>
    <property type="project" value="TreeGrafter"/>
</dbReference>
<dbReference type="OrthoDB" id="406297at2759"/>
<dbReference type="InterPro" id="IPR006342">
    <property type="entry name" value="FkbM_mtfrase"/>
</dbReference>
<keyword evidence="2" id="KW-1133">Transmembrane helix</keyword>
<evidence type="ECO:0000313" key="5">
    <source>
        <dbReference type="Proteomes" id="UP000054408"/>
    </source>
</evidence>
<dbReference type="EMBL" id="GL349434">
    <property type="protein sequence ID" value="KNC48619.1"/>
    <property type="molecule type" value="Genomic_DNA"/>
</dbReference>
<keyword evidence="2" id="KW-0472">Membrane</keyword>
<dbReference type="PANTHER" id="PTHR36973:SF4">
    <property type="entry name" value="NODULATION PROTEIN"/>
    <property type="match status" value="1"/>
</dbReference>
<evidence type="ECO:0000313" key="4">
    <source>
        <dbReference type="EMBL" id="KNC48619.1"/>
    </source>
</evidence>
<dbReference type="RefSeq" id="XP_013762675.1">
    <property type="nucleotide sequence ID" value="XM_013907221.1"/>
</dbReference>
<dbReference type="InterPro" id="IPR029063">
    <property type="entry name" value="SAM-dependent_MTases_sf"/>
</dbReference>
<proteinExistence type="predicted"/>
<dbReference type="Proteomes" id="UP000054408">
    <property type="component" value="Unassembled WGS sequence"/>
</dbReference>
<evidence type="ECO:0000256" key="2">
    <source>
        <dbReference type="SAM" id="Phobius"/>
    </source>
</evidence>
<dbReference type="GeneID" id="25560205"/>
<gene>
    <name evidence="4" type="ORF">AMSG_00396</name>
</gene>
<feature type="transmembrane region" description="Helical" evidence="2">
    <location>
        <begin position="7"/>
        <end position="25"/>
    </location>
</feature>
<keyword evidence="5" id="KW-1185">Reference proteome</keyword>
<reference evidence="4 5" key="1">
    <citation type="submission" date="2010-05" db="EMBL/GenBank/DDBJ databases">
        <title>The Genome Sequence of Thecamonas trahens ATCC 50062.</title>
        <authorList>
            <consortium name="The Broad Institute Genome Sequencing Platform"/>
            <person name="Russ C."/>
            <person name="Cuomo C."/>
            <person name="Shea T."/>
            <person name="Young S.K."/>
            <person name="Zeng Q."/>
            <person name="Koehrsen M."/>
            <person name="Haas B."/>
            <person name="Borodovsky M."/>
            <person name="Guigo R."/>
            <person name="Alvarado L."/>
            <person name="Berlin A."/>
            <person name="Bochicchio J."/>
            <person name="Borenstein D."/>
            <person name="Chapman S."/>
            <person name="Chen Z."/>
            <person name="Freedman E."/>
            <person name="Gellesch M."/>
            <person name="Goldberg J."/>
            <person name="Griggs A."/>
            <person name="Gujja S."/>
            <person name="Heilman E."/>
            <person name="Heiman D."/>
            <person name="Hepburn T."/>
            <person name="Howarth C."/>
            <person name="Jen D."/>
            <person name="Larson L."/>
            <person name="Mehta T."/>
            <person name="Park D."/>
            <person name="Pearson M."/>
            <person name="Roberts A."/>
            <person name="Saif S."/>
            <person name="Shenoy N."/>
            <person name="Sisk P."/>
            <person name="Stolte C."/>
            <person name="Sykes S."/>
            <person name="Thomson T."/>
            <person name="Walk T."/>
            <person name="White J."/>
            <person name="Yandava C."/>
            <person name="Burger G."/>
            <person name="Gray M.W."/>
            <person name="Holland P.W.H."/>
            <person name="King N."/>
            <person name="Lang F.B.F."/>
            <person name="Roger A.J."/>
            <person name="Ruiz-Trillo I."/>
            <person name="Lander E."/>
            <person name="Nusbaum C."/>
        </authorList>
    </citation>
    <scope>NUCLEOTIDE SEQUENCE [LARGE SCALE GENOMIC DNA]</scope>
    <source>
        <strain evidence="4 5">ATCC 50062</strain>
    </source>
</reference>
<evidence type="ECO:0000256" key="1">
    <source>
        <dbReference type="SAM" id="Coils"/>
    </source>
</evidence>
<keyword evidence="1" id="KW-0175">Coiled coil</keyword>
<dbReference type="PANTHER" id="PTHR36973">
    <property type="entry name" value="SLL1456 PROTEIN-RELATED"/>
    <property type="match status" value="1"/>
</dbReference>
<feature type="domain" description="Methyltransferase FkbM" evidence="3">
    <location>
        <begin position="225"/>
        <end position="397"/>
    </location>
</feature>
<dbReference type="SUPFAM" id="SSF53335">
    <property type="entry name" value="S-adenosyl-L-methionine-dependent methyltransferases"/>
    <property type="match status" value="1"/>
</dbReference>
<dbReference type="eggNOG" id="ENOG502SH1Z">
    <property type="taxonomic scope" value="Eukaryota"/>
</dbReference>
<accession>A0A0L0D8F7</accession>